<feature type="domain" description="Band 7" evidence="9">
    <location>
        <begin position="39"/>
        <end position="220"/>
    </location>
</feature>
<organism evidence="10 11">
    <name type="scientific">Phragmitibacter flavus</name>
    <dbReference type="NCBI Taxonomy" id="2576071"/>
    <lineage>
        <taxon>Bacteria</taxon>
        <taxon>Pseudomonadati</taxon>
        <taxon>Verrucomicrobiota</taxon>
        <taxon>Verrucomicrobiia</taxon>
        <taxon>Verrucomicrobiales</taxon>
        <taxon>Verrucomicrobiaceae</taxon>
        <taxon>Phragmitibacter</taxon>
    </lineage>
</organism>
<evidence type="ECO:0000259" key="9">
    <source>
        <dbReference type="SMART" id="SM00244"/>
    </source>
</evidence>
<evidence type="ECO:0000256" key="4">
    <source>
        <dbReference type="ARBA" id="ARBA00022989"/>
    </source>
</evidence>
<keyword evidence="4 6" id="KW-1133">Transmembrane helix</keyword>
<keyword evidence="10" id="KW-0378">Hydrolase</keyword>
<dbReference type="InterPro" id="IPR001107">
    <property type="entry name" value="Band_7"/>
</dbReference>
<reference evidence="10 11" key="1">
    <citation type="submission" date="2019-05" db="EMBL/GenBank/DDBJ databases">
        <title>Verrucobacter flavum gen. nov., sp. nov. a new member of the family Verrucomicrobiaceae.</title>
        <authorList>
            <person name="Szuroczki S."/>
            <person name="Abbaszade G."/>
            <person name="Szabo A."/>
            <person name="Felfoldi T."/>
            <person name="Schumann P."/>
            <person name="Boka K."/>
            <person name="Keki Z."/>
            <person name="Toumi M."/>
            <person name="Toth E."/>
        </authorList>
    </citation>
    <scope>NUCLEOTIDE SEQUENCE [LARGE SCALE GENOMIC DNA]</scope>
    <source>
        <strain evidence="10 11">MG-N-17</strain>
    </source>
</reference>
<gene>
    <name evidence="10" type="primary">hflK</name>
    <name evidence="10" type="ORF">FEM03_13105</name>
</gene>
<evidence type="ECO:0000256" key="1">
    <source>
        <dbReference type="ARBA" id="ARBA00004167"/>
    </source>
</evidence>
<keyword evidence="11" id="KW-1185">Reference proteome</keyword>
<comment type="subunit">
    <text evidence="6">HflC and HflK may interact to form a multimeric complex.</text>
</comment>
<evidence type="ECO:0000256" key="2">
    <source>
        <dbReference type="ARBA" id="ARBA00006971"/>
    </source>
</evidence>
<evidence type="ECO:0000256" key="6">
    <source>
        <dbReference type="RuleBase" id="RU364113"/>
    </source>
</evidence>
<dbReference type="RefSeq" id="WP_138086725.1">
    <property type="nucleotide sequence ID" value="NZ_VAUV01000009.1"/>
</dbReference>
<keyword evidence="10" id="KW-0645">Protease</keyword>
<evidence type="ECO:0000256" key="8">
    <source>
        <dbReference type="SAM" id="MobiDB-lite"/>
    </source>
</evidence>
<dbReference type="PANTHER" id="PTHR43327:SF2">
    <property type="entry name" value="MODULATOR OF FTSH PROTEASE HFLK"/>
    <property type="match status" value="1"/>
</dbReference>
<evidence type="ECO:0000256" key="3">
    <source>
        <dbReference type="ARBA" id="ARBA00022692"/>
    </source>
</evidence>
<dbReference type="PANTHER" id="PTHR43327">
    <property type="entry name" value="STOMATIN-LIKE PROTEIN 2, MITOCHONDRIAL"/>
    <property type="match status" value="1"/>
</dbReference>
<keyword evidence="7" id="KW-0175">Coiled coil</keyword>
<dbReference type="GO" id="GO:0008233">
    <property type="term" value="F:peptidase activity"/>
    <property type="evidence" value="ECO:0007669"/>
    <property type="project" value="UniProtKB-KW"/>
</dbReference>
<keyword evidence="3 6" id="KW-0812">Transmembrane</keyword>
<accession>A0A5R8KCU6</accession>
<dbReference type="OrthoDB" id="9779595at2"/>
<feature type="region of interest" description="Disordered" evidence="8">
    <location>
        <begin position="322"/>
        <end position="354"/>
    </location>
</feature>
<dbReference type="Pfam" id="PF01145">
    <property type="entry name" value="Band_7"/>
    <property type="match status" value="1"/>
</dbReference>
<comment type="similarity">
    <text evidence="2 6">Belongs to the band 7/mec-2 family. HflK subfamily.</text>
</comment>
<dbReference type="InterPro" id="IPR036013">
    <property type="entry name" value="Band_7/SPFH_dom_sf"/>
</dbReference>
<dbReference type="Gene3D" id="3.30.479.30">
    <property type="entry name" value="Band 7 domain"/>
    <property type="match status" value="1"/>
</dbReference>
<evidence type="ECO:0000313" key="11">
    <source>
        <dbReference type="Proteomes" id="UP000306196"/>
    </source>
</evidence>
<dbReference type="GO" id="GO:0016020">
    <property type="term" value="C:membrane"/>
    <property type="evidence" value="ECO:0007669"/>
    <property type="project" value="UniProtKB-SubCell"/>
</dbReference>
<dbReference type="SUPFAM" id="SSF117892">
    <property type="entry name" value="Band 7/SPFH domain"/>
    <property type="match status" value="1"/>
</dbReference>
<dbReference type="AlphaFoldDB" id="A0A5R8KCU6"/>
<proteinExistence type="inferred from homology"/>
<sequence>MTRELNPKTPPPVYPQFKLNFNYILAGLAGLVVLVGIFTSYYTVPVESEGVVQRFGRFSQVVSPGLRFKIPFGVDKVTVIPVKRQLQLELGFDEGGRQAGQFKASSVMQAERSMVTGDLNAVQVEWVVQYEIAFPKDFLFNLRDPESTLRDFAESVMREVVGDHTVDEVLTIGRQGIEVQTMQKLEEVVKRLEIGIRVKQVQLKNVHPPGPVQDSFDEVNRAQQEREQMINQANGEYNRVVPRAKGEATQKISEAEGYAVQRVNEAEGDVTRFEALLKEYEKAPAVTRQRIYLETMAEVIPMIGGKIIIDDEAKQLLPLLNLSTPAPTPRPAVVPVPTSTTTNSPSSPTSRLVR</sequence>
<feature type="compositionally biased region" description="Low complexity" evidence="8">
    <location>
        <begin position="335"/>
        <end position="354"/>
    </location>
</feature>
<comment type="function">
    <text evidence="6">HflC and HflK could encode or regulate a protease.</text>
</comment>
<keyword evidence="5 6" id="KW-0472">Membrane</keyword>
<feature type="coiled-coil region" evidence="7">
    <location>
        <begin position="212"/>
        <end position="239"/>
    </location>
</feature>
<dbReference type="EMBL" id="VAUV01000009">
    <property type="protein sequence ID" value="TLD70130.1"/>
    <property type="molecule type" value="Genomic_DNA"/>
</dbReference>
<protein>
    <recommendedName>
        <fullName evidence="6">Protein HflK</fullName>
    </recommendedName>
</protein>
<dbReference type="GO" id="GO:0006508">
    <property type="term" value="P:proteolysis"/>
    <property type="evidence" value="ECO:0007669"/>
    <property type="project" value="UniProtKB-KW"/>
</dbReference>
<comment type="caution">
    <text evidence="10">The sequence shown here is derived from an EMBL/GenBank/DDBJ whole genome shotgun (WGS) entry which is preliminary data.</text>
</comment>
<evidence type="ECO:0000256" key="7">
    <source>
        <dbReference type="SAM" id="Coils"/>
    </source>
</evidence>
<comment type="subcellular location">
    <subcellularLocation>
        <location evidence="1">Membrane</location>
        <topology evidence="1">Single-pass membrane protein</topology>
    </subcellularLocation>
</comment>
<evidence type="ECO:0000256" key="5">
    <source>
        <dbReference type="ARBA" id="ARBA00023136"/>
    </source>
</evidence>
<dbReference type="CDD" id="cd03404">
    <property type="entry name" value="SPFH_HflK"/>
    <property type="match status" value="1"/>
</dbReference>
<dbReference type="InterPro" id="IPR050710">
    <property type="entry name" value="Band7/mec-2_domain"/>
</dbReference>
<dbReference type="SMART" id="SM00244">
    <property type="entry name" value="PHB"/>
    <property type="match status" value="1"/>
</dbReference>
<dbReference type="InterPro" id="IPR010201">
    <property type="entry name" value="HflK"/>
</dbReference>
<feature type="transmembrane region" description="Helical" evidence="6">
    <location>
        <begin position="21"/>
        <end position="44"/>
    </location>
</feature>
<name>A0A5R8KCU6_9BACT</name>
<dbReference type="NCBIfam" id="TIGR01933">
    <property type="entry name" value="hflK"/>
    <property type="match status" value="1"/>
</dbReference>
<dbReference type="Proteomes" id="UP000306196">
    <property type="component" value="Unassembled WGS sequence"/>
</dbReference>
<evidence type="ECO:0000313" key="10">
    <source>
        <dbReference type="EMBL" id="TLD70130.1"/>
    </source>
</evidence>